<dbReference type="EMBL" id="GFFW01004854">
    <property type="protein sequence ID" value="JAW07225.1"/>
    <property type="molecule type" value="Transcribed_RNA"/>
</dbReference>
<feature type="signal peptide" evidence="10">
    <location>
        <begin position="1"/>
        <end position="24"/>
    </location>
</feature>
<evidence type="ECO:0000256" key="5">
    <source>
        <dbReference type="ARBA" id="ARBA00023136"/>
    </source>
</evidence>
<dbReference type="Pfam" id="PF07686">
    <property type="entry name" value="V-set"/>
    <property type="match status" value="1"/>
</dbReference>
<dbReference type="SMART" id="SM00409">
    <property type="entry name" value="IG"/>
    <property type="match status" value="1"/>
</dbReference>
<evidence type="ECO:0000256" key="10">
    <source>
        <dbReference type="SAM" id="SignalP"/>
    </source>
</evidence>
<feature type="region of interest" description="Disordered" evidence="8">
    <location>
        <begin position="278"/>
        <end position="312"/>
    </location>
</feature>
<keyword evidence="5 9" id="KW-0472">Membrane</keyword>
<dbReference type="PROSITE" id="PS50835">
    <property type="entry name" value="IG_LIKE"/>
    <property type="match status" value="1"/>
</dbReference>
<evidence type="ECO:0000256" key="7">
    <source>
        <dbReference type="ARBA" id="ARBA00023170"/>
    </source>
</evidence>
<dbReference type="Pfam" id="PF15330">
    <property type="entry name" value="SIT"/>
    <property type="match status" value="1"/>
</dbReference>
<dbReference type="InterPro" id="IPR013783">
    <property type="entry name" value="Ig-like_fold"/>
</dbReference>
<keyword evidence="7" id="KW-0675">Receptor</keyword>
<keyword evidence="3 10" id="KW-0732">Signal</keyword>
<dbReference type="SUPFAM" id="SSF48726">
    <property type="entry name" value="Immunoglobulin"/>
    <property type="match status" value="1"/>
</dbReference>
<keyword evidence="2 9" id="KW-0812">Transmembrane</keyword>
<dbReference type="GO" id="GO:0005886">
    <property type="term" value="C:plasma membrane"/>
    <property type="evidence" value="ECO:0007669"/>
    <property type="project" value="UniProtKB-SubCell"/>
</dbReference>
<evidence type="ECO:0000256" key="8">
    <source>
        <dbReference type="SAM" id="MobiDB-lite"/>
    </source>
</evidence>
<dbReference type="InterPro" id="IPR013106">
    <property type="entry name" value="Ig_V-set"/>
</dbReference>
<evidence type="ECO:0000313" key="12">
    <source>
        <dbReference type="EMBL" id="JAW07225.1"/>
    </source>
</evidence>
<dbReference type="FunFam" id="2.60.40.10:FF:000370">
    <property type="entry name" value="CMRF35-like molecule 1"/>
    <property type="match status" value="1"/>
</dbReference>
<evidence type="ECO:0000256" key="9">
    <source>
        <dbReference type="SAM" id="Phobius"/>
    </source>
</evidence>
<dbReference type="CDD" id="cd05716">
    <property type="entry name" value="IgV_pIgR_like"/>
    <property type="match status" value="1"/>
</dbReference>
<sequence length="312" mass="34544">MTLGDLAVWLPLVLLLLWFPGCSALTGPSTVTGTVGESLSLQCQYEEKYKTFDKYWCRKSKSFSLICGEKVEIKGSESRARKGRMSITDHPENLTLTVTLANLTLKDADFYWCGISTPWIEGRDDSLRVQVFVIPASTTSIPEDKTWTTTTTTTTKAVPFTNVAAESPTQESSSQEDYPESQGSGPPVLVSLLALLLLLLVGASLLAWRMFQKRVKAGKSSELSGNLRQAAEQSEPQYANLQLHTWSLQEEPMPPRQVEVEYSTVAFPADDLHYSSVVFDSQKQNSNTNGISSQRPREEMGYSGICKPRDSP</sequence>
<evidence type="ECO:0000259" key="11">
    <source>
        <dbReference type="PROSITE" id="PS50835"/>
    </source>
</evidence>
<evidence type="ECO:0000256" key="1">
    <source>
        <dbReference type="ARBA" id="ARBA00004251"/>
    </source>
</evidence>
<dbReference type="Gene3D" id="2.60.40.10">
    <property type="entry name" value="Immunoglobulins"/>
    <property type="match status" value="1"/>
</dbReference>
<protein>
    <submittedName>
        <fullName evidence="12">CMRF35-like molecule 8</fullName>
    </submittedName>
</protein>
<reference evidence="12" key="1">
    <citation type="journal article" date="2017" name="G3 (Bethesda)">
        <title>De Novo Genome and Transcriptome Assembly of the Canadian Beaver (Castor canadensis).</title>
        <authorList>
            <person name="Lok S."/>
            <person name="Paton T.A."/>
            <person name="Wang Z."/>
            <person name="Kaur G."/>
            <person name="Walker S."/>
            <person name="Yuen R.K."/>
            <person name="Sung W.W."/>
            <person name="Whitney J."/>
            <person name="Buchanan J.A."/>
            <person name="Trost B."/>
            <person name="Singh N."/>
            <person name="Apresto B."/>
            <person name="Chen N."/>
            <person name="Coole M."/>
            <person name="Dawson T.J."/>
            <person name="Ho K.Y."/>
            <person name="Hu Z."/>
            <person name="Pullenayegum S."/>
            <person name="Samler K."/>
            <person name="Shipstone A."/>
            <person name="Tsoi F."/>
            <person name="Wang T."/>
            <person name="Pereira S.L."/>
            <person name="Rostami P."/>
            <person name="Ryan C.A."/>
            <person name="Tong A.H."/>
            <person name="Ng K."/>
            <person name="Sundaravadanam Y."/>
            <person name="Simpson J.T."/>
            <person name="Lim B.K."/>
            <person name="Engstrom M.D."/>
            <person name="Dutton C.J."/>
            <person name="Kerr K.C."/>
            <person name="Franke M."/>
            <person name="Rapley W."/>
            <person name="Wintle R.F."/>
            <person name="Scherer S.W."/>
        </authorList>
    </citation>
    <scope>NUCLEOTIDE SEQUENCE</scope>
    <source>
        <strain evidence="12">Ward</strain>
        <tissue evidence="12">Leukocyte</tissue>
    </source>
</reference>
<feature type="compositionally biased region" description="Polar residues" evidence="8">
    <location>
        <begin position="278"/>
        <end position="294"/>
    </location>
</feature>
<dbReference type="GO" id="GO:0002376">
    <property type="term" value="P:immune system process"/>
    <property type="evidence" value="ECO:0007669"/>
    <property type="project" value="UniProtKB-KW"/>
</dbReference>
<keyword evidence="6" id="KW-1015">Disulfide bond</keyword>
<feature type="region of interest" description="Disordered" evidence="8">
    <location>
        <begin position="159"/>
        <end position="183"/>
    </location>
</feature>
<dbReference type="PANTHER" id="PTHR11860:SF87">
    <property type="entry name" value="CMRF35-LIKE MOLECULE 8"/>
    <property type="match status" value="1"/>
</dbReference>
<dbReference type="AlphaFoldDB" id="A0A250YN40"/>
<evidence type="ECO:0000256" key="4">
    <source>
        <dbReference type="ARBA" id="ARBA00022859"/>
    </source>
</evidence>
<accession>A0A250YN40</accession>
<name>A0A250YN40_CASCN</name>
<dbReference type="GO" id="GO:0004888">
    <property type="term" value="F:transmembrane signaling receptor activity"/>
    <property type="evidence" value="ECO:0007669"/>
    <property type="project" value="TreeGrafter"/>
</dbReference>
<feature type="domain" description="Ig-like" evidence="11">
    <location>
        <begin position="20"/>
        <end position="130"/>
    </location>
</feature>
<keyword evidence="9" id="KW-1133">Transmembrane helix</keyword>
<dbReference type="PANTHER" id="PTHR11860">
    <property type="entry name" value="POLYMERIC-IMMUNOGLOBULIN RECEPTOR"/>
    <property type="match status" value="1"/>
</dbReference>
<dbReference type="InterPro" id="IPR003599">
    <property type="entry name" value="Ig_sub"/>
</dbReference>
<feature type="transmembrane region" description="Helical" evidence="9">
    <location>
        <begin position="188"/>
        <end position="211"/>
    </location>
</feature>
<proteinExistence type="predicted"/>
<evidence type="ECO:0000256" key="6">
    <source>
        <dbReference type="ARBA" id="ARBA00023157"/>
    </source>
</evidence>
<keyword evidence="4" id="KW-0391">Immunity</keyword>
<evidence type="ECO:0000256" key="2">
    <source>
        <dbReference type="ARBA" id="ARBA00022692"/>
    </source>
</evidence>
<dbReference type="InterPro" id="IPR007110">
    <property type="entry name" value="Ig-like_dom"/>
</dbReference>
<comment type="subcellular location">
    <subcellularLocation>
        <location evidence="1">Cell membrane</location>
        <topology evidence="1">Single-pass type I membrane protein</topology>
    </subcellularLocation>
</comment>
<evidence type="ECO:0000256" key="3">
    <source>
        <dbReference type="ARBA" id="ARBA00022729"/>
    </source>
</evidence>
<dbReference type="InterPro" id="IPR036179">
    <property type="entry name" value="Ig-like_dom_sf"/>
</dbReference>
<feature type="chain" id="PRO_5013395378" evidence="10">
    <location>
        <begin position="25"/>
        <end position="312"/>
    </location>
</feature>
<feature type="compositionally biased region" description="Polar residues" evidence="8">
    <location>
        <begin position="167"/>
        <end position="176"/>
    </location>
</feature>
<dbReference type="InterPro" id="IPR050671">
    <property type="entry name" value="CD300_family_receptors"/>
</dbReference>
<organism evidence="12">
    <name type="scientific">Castor canadensis</name>
    <name type="common">American beaver</name>
    <dbReference type="NCBI Taxonomy" id="51338"/>
    <lineage>
        <taxon>Eukaryota</taxon>
        <taxon>Metazoa</taxon>
        <taxon>Chordata</taxon>
        <taxon>Craniata</taxon>
        <taxon>Vertebrata</taxon>
        <taxon>Euteleostomi</taxon>
        <taxon>Mammalia</taxon>
        <taxon>Eutheria</taxon>
        <taxon>Euarchontoglires</taxon>
        <taxon>Glires</taxon>
        <taxon>Rodentia</taxon>
        <taxon>Castorimorpha</taxon>
        <taxon>Castoridae</taxon>
        <taxon>Castor</taxon>
    </lineage>
</organism>